<dbReference type="EMBL" id="CP130612">
    <property type="protein sequence ID" value="WKW12838.1"/>
    <property type="molecule type" value="Genomic_DNA"/>
</dbReference>
<gene>
    <name evidence="1" type="ORF">Strain138_002148</name>
    <name evidence="2" type="ORF">Strain318_002147</name>
</gene>
<sequence length="110" mass="12530">MSPHDKPLVWLHGEVKTPPFSAAARLEAGVLLRMLQRGDRLGMPVSRPMPSVGPRCHELRIVDENVTWRIMYRLDEDAVVILEVFAKKTGQTPKHVIDTCKARLKRYDSV</sequence>
<organism evidence="2 3">
    <name type="scientific">Pseudogemmatithrix spongiicola</name>
    <dbReference type="NCBI Taxonomy" id="3062599"/>
    <lineage>
        <taxon>Bacteria</taxon>
        <taxon>Pseudomonadati</taxon>
        <taxon>Gemmatimonadota</taxon>
        <taxon>Gemmatimonadia</taxon>
        <taxon>Gemmatimonadales</taxon>
        <taxon>Gemmatimonadaceae</taxon>
        <taxon>Pseudogemmatithrix</taxon>
    </lineage>
</organism>
<protein>
    <submittedName>
        <fullName evidence="2">Type II toxin-antitoxin system RelE/ParE family toxin</fullName>
    </submittedName>
</protein>
<keyword evidence="3" id="KW-1185">Reference proteome</keyword>
<evidence type="ECO:0000313" key="3">
    <source>
        <dbReference type="Proteomes" id="UP001229955"/>
    </source>
</evidence>
<proteinExistence type="predicted"/>
<dbReference type="AlphaFoldDB" id="A0AA49K0Q2"/>
<evidence type="ECO:0000313" key="2">
    <source>
        <dbReference type="EMBL" id="WKW15745.1"/>
    </source>
</evidence>
<dbReference type="EMBL" id="CP130613">
    <property type="protein sequence ID" value="WKW15745.1"/>
    <property type="molecule type" value="Genomic_DNA"/>
</dbReference>
<accession>A0AA49Q581</accession>
<dbReference type="Pfam" id="PF05973">
    <property type="entry name" value="Gp49"/>
    <property type="match status" value="1"/>
</dbReference>
<reference evidence="2" key="1">
    <citation type="submission" date="2023-07" db="EMBL/GenBank/DDBJ databases">
        <authorList>
            <person name="Haufschild T."/>
            <person name="Kallscheuer N."/>
            <person name="Hammer J."/>
            <person name="Kohn T."/>
            <person name="Kabuu M."/>
            <person name="Jogler M."/>
            <person name="Wohfarth N."/>
            <person name="Heuer A."/>
            <person name="Rohde M."/>
            <person name="van Teeseling M.C.F."/>
            <person name="Jogler C."/>
        </authorList>
    </citation>
    <scope>NUCLEOTIDE SEQUENCE</scope>
    <source>
        <strain evidence="1">Strain 138</strain>
        <strain evidence="2">Strain 318</strain>
    </source>
</reference>
<name>A0AA49K0Q2_9BACT</name>
<dbReference type="RefSeq" id="WP_367885713.1">
    <property type="nucleotide sequence ID" value="NZ_CP130612.1"/>
</dbReference>
<dbReference type="KEGG" id="pspc:Strain318_002147"/>
<dbReference type="Proteomes" id="UP001229955">
    <property type="component" value="Chromosome"/>
</dbReference>
<dbReference type="InterPro" id="IPR009241">
    <property type="entry name" value="HigB-like"/>
</dbReference>
<evidence type="ECO:0000313" key="1">
    <source>
        <dbReference type="EMBL" id="WKW12838.1"/>
    </source>
</evidence>
<accession>A0AA49K0Q2</accession>